<evidence type="ECO:0000256" key="6">
    <source>
        <dbReference type="SAM" id="MobiDB-lite"/>
    </source>
</evidence>
<keyword evidence="4" id="KW-0378">Hydrolase</keyword>
<feature type="signal peptide" evidence="7">
    <location>
        <begin position="1"/>
        <end position="19"/>
    </location>
</feature>
<dbReference type="SUPFAM" id="SSF53474">
    <property type="entry name" value="alpha/beta-Hydrolases"/>
    <property type="match status" value="1"/>
</dbReference>
<dbReference type="GO" id="GO:0006508">
    <property type="term" value="P:proteolysis"/>
    <property type="evidence" value="ECO:0007669"/>
    <property type="project" value="UniProtKB-KW"/>
</dbReference>
<dbReference type="InterPro" id="IPR029058">
    <property type="entry name" value="AB_hydrolase_fold"/>
</dbReference>
<organism evidence="8 9">
    <name type="scientific">Cytospora chrysosperma</name>
    <name type="common">Cytospora canker fungus</name>
    <name type="synonym">Sphaeria chrysosperma</name>
    <dbReference type="NCBI Taxonomy" id="252740"/>
    <lineage>
        <taxon>Eukaryota</taxon>
        <taxon>Fungi</taxon>
        <taxon>Dikarya</taxon>
        <taxon>Ascomycota</taxon>
        <taxon>Pezizomycotina</taxon>
        <taxon>Sordariomycetes</taxon>
        <taxon>Sordariomycetidae</taxon>
        <taxon>Diaporthales</taxon>
        <taxon>Cytosporaceae</taxon>
        <taxon>Cytospora</taxon>
    </lineage>
</organism>
<comment type="similarity">
    <text evidence="1">Belongs to the peptidase S28 family.</text>
</comment>
<dbReference type="FunFam" id="3.40.50.1820:FF:000165">
    <property type="entry name" value="Serine peptidase, putative"/>
    <property type="match status" value="1"/>
</dbReference>
<evidence type="ECO:0000256" key="2">
    <source>
        <dbReference type="ARBA" id="ARBA00022670"/>
    </source>
</evidence>
<name>A0A423VJ36_CYTCH</name>
<dbReference type="PANTHER" id="PTHR11010:SF23">
    <property type="entry name" value="SERINE PEPTIDASE"/>
    <property type="match status" value="1"/>
</dbReference>
<feature type="region of interest" description="Disordered" evidence="6">
    <location>
        <begin position="537"/>
        <end position="559"/>
    </location>
</feature>
<feature type="compositionally biased region" description="Basic and acidic residues" evidence="6">
    <location>
        <begin position="1169"/>
        <end position="1178"/>
    </location>
</feature>
<keyword evidence="3 7" id="KW-0732">Signal</keyword>
<evidence type="ECO:0000256" key="7">
    <source>
        <dbReference type="SAM" id="SignalP"/>
    </source>
</evidence>
<dbReference type="Pfam" id="PF05577">
    <property type="entry name" value="Peptidase_S28"/>
    <property type="match status" value="2"/>
</dbReference>
<dbReference type="PROSITE" id="PS51257">
    <property type="entry name" value="PROKAR_LIPOPROTEIN"/>
    <property type="match status" value="1"/>
</dbReference>
<dbReference type="Proteomes" id="UP000284375">
    <property type="component" value="Unassembled WGS sequence"/>
</dbReference>
<dbReference type="PANTHER" id="PTHR11010">
    <property type="entry name" value="PROTEASE S28 PRO-X CARBOXYPEPTIDASE-RELATED"/>
    <property type="match status" value="1"/>
</dbReference>
<evidence type="ECO:0000256" key="4">
    <source>
        <dbReference type="ARBA" id="ARBA00022801"/>
    </source>
</evidence>
<evidence type="ECO:0000256" key="3">
    <source>
        <dbReference type="ARBA" id="ARBA00022729"/>
    </source>
</evidence>
<dbReference type="InterPro" id="IPR008758">
    <property type="entry name" value="Peptidase_S28"/>
</dbReference>
<evidence type="ECO:0000256" key="5">
    <source>
        <dbReference type="ARBA" id="ARBA00023180"/>
    </source>
</evidence>
<dbReference type="Gene3D" id="3.60.130.30">
    <property type="match status" value="1"/>
</dbReference>
<feature type="chain" id="PRO_5019167238" evidence="7">
    <location>
        <begin position="20"/>
        <end position="1202"/>
    </location>
</feature>
<dbReference type="AlphaFoldDB" id="A0A423VJ36"/>
<evidence type="ECO:0000313" key="8">
    <source>
        <dbReference type="EMBL" id="ROV91033.1"/>
    </source>
</evidence>
<proteinExistence type="inferred from homology"/>
<sequence>MKSAVLLATTSLLTGCAWAISPRTNSLVPPPLRMDEATPGGAIQKRAVTGQGVFQQLLDHDDPSLGTFNQSFWWSSEFWEGPGSPVVFFTPGEVAAEAYTGYLTNRTITGQFAQAIGGAVVMMEHRYWGDSSPYTVLTAENLTYLTLANSIHDTTYFANNVVLPFDTNGSSSAANAPWVFSGGSYSGALSAWTESVDPGTFWAYHATSAVVQAVYDFWWYFDPVRQGMPQNCSSDVIEVIKHVDSILLSNDTVAKQALKEKFGLGALEHDDDFTNVLQNGPWQWQSDDFYTGYSDFYIWCDAVENVGPLYPNATTVPGAEGVGLEKALNGYAKWVTEYLVPGYCAGYGYDDWTESDDLACFDSYNASSPIYTDVAVDNVIDRQWEWMLCNEPFAFWQDGASDGSPTIVSTLITAEYWQRQCELYFPPEGSYGSAQGQTVTTTNTYTNGWDIAGTTTRLIFTNGQYDPWLDATVSSQFKPGGPFNGTDDAPVLMIPDGIHCSDMIAKNGVVNAGVQEVIDSEIEVISGWVDEFYTEKKRKRTVQTGSEPTHASNRNKDEEVAEHTIKTGEQMTPVRLGSSDAVEGLTSDIHEGTAGNHVESQYQVFGDVPDVRLPLKSMYDGTGDWPKRVPAGGTQYSWSGIGFPHDKSLIVGRYEEDTKIDTSEASIMELANDIADIQKKAPEKIADGSVERQVQDNCVIELFSVHGRSVCRIKFEDVDAFAAGSPYGASKVSKLIERKISSAIGDQPELVIEQWVTAHILLSMAGQIEGRTEDYWKKARGLAQQQLHLNRELESEVRKQMGSRIDRSDAAFSRMLEIVTQGCPRKTFNPYHQARRDEYAVANGLFYKVPNTGIALVLNQSDNTILFQCTDVFEKLLTRAIQKAVTKDFETYSSLVPVPTPDMTRHGVYHIGYRCKTGDPNGRDTPGPTKDSPGKRVPDDGHVYHQLAKLRYSALGACTEISKFFFQILDPALLQQYIRVADEVSKLESIPFGTRRSGEPFVMRALLVNLMTNEHKDTGDWRHGYAFLLPLGDFEGGDLVLRELGLQIQSPPGCCQMFRGRELRHSITKWTGRRFVCVNVTHEAVRKWAFRQMGDDVKDSPAGETSATGNLADCIDREPEDVVPEDQRLECDRERIPERYMETEDEDESGSGSGESETSLRLTAAVPARSRDERKVESLSDASTEDDDGISFSLSVKGRKKA</sequence>
<keyword evidence="5" id="KW-0325">Glycoprotein</keyword>
<dbReference type="Gene3D" id="3.40.50.1820">
    <property type="entry name" value="alpha/beta hydrolase"/>
    <property type="match status" value="2"/>
</dbReference>
<protein>
    <submittedName>
        <fullName evidence="8">Uncharacterized protein</fullName>
    </submittedName>
</protein>
<comment type="caution">
    <text evidence="8">The sequence shown here is derived from an EMBL/GenBank/DDBJ whole genome shotgun (WGS) entry which is preliminary data.</text>
</comment>
<dbReference type="GO" id="GO:0070008">
    <property type="term" value="F:serine-type exopeptidase activity"/>
    <property type="evidence" value="ECO:0007669"/>
    <property type="project" value="InterPro"/>
</dbReference>
<gene>
    <name evidence="8" type="ORF">VSDG_07675</name>
</gene>
<feature type="region of interest" description="Disordered" evidence="6">
    <location>
        <begin position="1095"/>
        <end position="1202"/>
    </location>
</feature>
<keyword evidence="2" id="KW-0645">Protease</keyword>
<dbReference type="OrthoDB" id="1735038at2759"/>
<feature type="region of interest" description="Disordered" evidence="6">
    <location>
        <begin position="916"/>
        <end position="938"/>
    </location>
</feature>
<keyword evidence="9" id="KW-1185">Reference proteome</keyword>
<evidence type="ECO:0000256" key="1">
    <source>
        <dbReference type="ARBA" id="ARBA00011079"/>
    </source>
</evidence>
<dbReference type="GO" id="GO:0008239">
    <property type="term" value="F:dipeptidyl-peptidase activity"/>
    <property type="evidence" value="ECO:0007669"/>
    <property type="project" value="TreeGrafter"/>
</dbReference>
<feature type="compositionally biased region" description="Basic and acidic residues" evidence="6">
    <location>
        <begin position="1125"/>
        <end position="1142"/>
    </location>
</feature>
<feature type="compositionally biased region" description="Polar residues" evidence="6">
    <location>
        <begin position="542"/>
        <end position="552"/>
    </location>
</feature>
<evidence type="ECO:0000313" key="9">
    <source>
        <dbReference type="Proteomes" id="UP000284375"/>
    </source>
</evidence>
<accession>A0A423VJ36</accession>
<dbReference type="EMBL" id="LJZO01000046">
    <property type="protein sequence ID" value="ROV91033.1"/>
    <property type="molecule type" value="Genomic_DNA"/>
</dbReference>
<reference evidence="8 9" key="1">
    <citation type="submission" date="2015-09" db="EMBL/GenBank/DDBJ databases">
        <title>Host preference determinants of Valsa canker pathogens revealed by comparative genomics.</title>
        <authorList>
            <person name="Yin Z."/>
            <person name="Huang L."/>
        </authorList>
    </citation>
    <scope>NUCLEOTIDE SEQUENCE [LARGE SCALE GENOMIC DNA]</scope>
    <source>
        <strain evidence="8 9">YSFL</strain>
    </source>
</reference>